<proteinExistence type="predicted"/>
<evidence type="ECO:0000259" key="1">
    <source>
        <dbReference type="Pfam" id="PF00144"/>
    </source>
</evidence>
<dbReference type="InterPro" id="IPR001466">
    <property type="entry name" value="Beta-lactam-related"/>
</dbReference>
<dbReference type="PANTHER" id="PTHR43283">
    <property type="entry name" value="BETA-LACTAMASE-RELATED"/>
    <property type="match status" value="1"/>
</dbReference>
<sequence length="372" mass="38576">MTTMTTPVLDLLQHQLAARHCPGALLLVERAGQVLARHALGRIHPDQPAPLHAGVRFRIASLTKPVVTVAALMLADEGRLDLDAPVGEILPALRGLRLADGSLAVPGPTVRDLMRHTAGLAYPQEIAHAALRSAWTAAALAPGRAGLDGAGLLAGLAALPLVNAPGAAFRYGYSTDVLGLVVEALDGVPLGGALQRRLFGPLGMRHTSFAIGPGEQVATAFADDAAWHATVAPLGQQQPGAAWMDSGGGGLVSTLDDYAAFARLLADGGVVGGQRLLSERLFAELSRNQLADGVDGPAGYTGPGFGFGLGLAVRHDWGPAAMPCTAGELTWSGISGTALFVQPRERWFALLMSANMASRMVARMMLRRALAA</sequence>
<evidence type="ECO:0000313" key="2">
    <source>
        <dbReference type="EMBL" id="GCL63539.1"/>
    </source>
</evidence>
<keyword evidence="3" id="KW-1185">Reference proteome</keyword>
<reference evidence="3" key="1">
    <citation type="submission" date="2019-03" db="EMBL/GenBank/DDBJ databases">
        <title>Aquabacterium pictum sp.nov., the first bacteriochlorophyll a-containing freshwater bacterium in the genus Aquabacterium of the class Betaproteobacteria.</title>
        <authorList>
            <person name="Hirose S."/>
            <person name="Tank M."/>
            <person name="Hara E."/>
            <person name="Tamaki H."/>
            <person name="Takaichi S."/>
            <person name="Haruta S."/>
            <person name="Hanada S."/>
        </authorList>
    </citation>
    <scope>NUCLEOTIDE SEQUENCE [LARGE SCALE GENOMIC DNA]</scope>
    <source>
        <strain evidence="3">W35</strain>
    </source>
</reference>
<gene>
    <name evidence="2" type="ORF">AQPW35_26200</name>
</gene>
<dbReference type="OrthoDB" id="9801061at2"/>
<dbReference type="EMBL" id="BJCL01000006">
    <property type="protein sequence ID" value="GCL63539.1"/>
    <property type="molecule type" value="Genomic_DNA"/>
</dbReference>
<protein>
    <submittedName>
        <fullName evidence="2">Serine hydrolase</fullName>
    </submittedName>
</protein>
<dbReference type="PANTHER" id="PTHR43283:SF3">
    <property type="entry name" value="BETA-LACTAMASE FAMILY PROTEIN (AFU_ORTHOLOGUE AFUA_5G07500)"/>
    <property type="match status" value="1"/>
</dbReference>
<dbReference type="Pfam" id="PF00144">
    <property type="entry name" value="Beta-lactamase"/>
    <property type="match status" value="1"/>
</dbReference>
<comment type="caution">
    <text evidence="2">The sequence shown here is derived from an EMBL/GenBank/DDBJ whole genome shotgun (WGS) entry which is preliminary data.</text>
</comment>
<dbReference type="Proteomes" id="UP000301751">
    <property type="component" value="Unassembled WGS sequence"/>
</dbReference>
<dbReference type="GO" id="GO:0016787">
    <property type="term" value="F:hydrolase activity"/>
    <property type="evidence" value="ECO:0007669"/>
    <property type="project" value="UniProtKB-KW"/>
</dbReference>
<dbReference type="AlphaFoldDB" id="A0A480API5"/>
<accession>A0A480API5</accession>
<dbReference type="SUPFAM" id="SSF56601">
    <property type="entry name" value="beta-lactamase/transpeptidase-like"/>
    <property type="match status" value="1"/>
</dbReference>
<dbReference type="RefSeq" id="WP_137733283.1">
    <property type="nucleotide sequence ID" value="NZ_BJCL01000006.1"/>
</dbReference>
<dbReference type="Gene3D" id="3.40.710.10">
    <property type="entry name" value="DD-peptidase/beta-lactamase superfamily"/>
    <property type="match status" value="1"/>
</dbReference>
<evidence type="ECO:0000313" key="3">
    <source>
        <dbReference type="Proteomes" id="UP000301751"/>
    </source>
</evidence>
<keyword evidence="2" id="KW-0378">Hydrolase</keyword>
<feature type="domain" description="Beta-lactamase-related" evidence="1">
    <location>
        <begin position="10"/>
        <end position="360"/>
    </location>
</feature>
<dbReference type="InterPro" id="IPR012338">
    <property type="entry name" value="Beta-lactam/transpept-like"/>
</dbReference>
<dbReference type="InterPro" id="IPR050789">
    <property type="entry name" value="Diverse_Enzym_Activities"/>
</dbReference>
<name>A0A480API5_9BURK</name>
<organism evidence="2 3">
    <name type="scientific">Pseudaquabacterium pictum</name>
    <dbReference type="NCBI Taxonomy" id="2315236"/>
    <lineage>
        <taxon>Bacteria</taxon>
        <taxon>Pseudomonadati</taxon>
        <taxon>Pseudomonadota</taxon>
        <taxon>Betaproteobacteria</taxon>
        <taxon>Burkholderiales</taxon>
        <taxon>Sphaerotilaceae</taxon>
        <taxon>Pseudaquabacterium</taxon>
    </lineage>
</organism>